<sequence length="538" mass="61405">MAKVIGRNHVSKFEREYEDDDSSPPSSSVSIAELPEDLIRDHLCPLLKMKMIARLALCNKFFYKCVTEDSVWYGAWMKINMNAKQQLKTPLKRFHPAMITKSEKLYKIVCACRNICLVKKLEEQWKQHQQQISMRGPLYTLRRFVLREMQSRQFEVSNTRFSMLGRNALDYGKINQDCPSFSENSSISIPLKIVATAQKERFCEKWIGDTPNMVCSPVSIKGGGRAFCSSISLKLALKDDFGGICVDGSNLPKTEVKYPASFYSKRSVIKLQIKREVDEIMRSKTFAYSLMDEVSRASIIGTTNDKSLELTTHEIIPLQNVSTCDCKGSITTGKWHGDDNFSFAMANIPMLMLEREFLDRYRNDNALSFLSPSAFTLQITIRTFGRVLWEHLFRDMNDSMRQDKDHLKFELIQSSTSSDSDSDNEFLMPDAKLMVKSDTGIDCVIENAIVMDTCLFNCQGHAIWARSEAVNCKVDQDTSIWGHQDCSHVVAKIGESESVQVNVELCRRVEQDTDSMHMQTTVQSLTMNICRKSKILVR</sequence>
<dbReference type="EMBL" id="HBGY01030867">
    <property type="protein sequence ID" value="CAD9608725.1"/>
    <property type="molecule type" value="Transcribed_RNA"/>
</dbReference>
<dbReference type="AlphaFoldDB" id="A0A7S2LK62"/>
<evidence type="ECO:0000313" key="1">
    <source>
        <dbReference type="EMBL" id="CAD9608725.1"/>
    </source>
</evidence>
<name>A0A7S2LK62_9STRA</name>
<accession>A0A7S2LK62</accession>
<protein>
    <recommendedName>
        <fullName evidence="2">F-box domain-containing protein</fullName>
    </recommendedName>
</protein>
<proteinExistence type="predicted"/>
<organism evidence="1">
    <name type="scientific">Leptocylindrus danicus</name>
    <dbReference type="NCBI Taxonomy" id="163516"/>
    <lineage>
        <taxon>Eukaryota</taxon>
        <taxon>Sar</taxon>
        <taxon>Stramenopiles</taxon>
        <taxon>Ochrophyta</taxon>
        <taxon>Bacillariophyta</taxon>
        <taxon>Coscinodiscophyceae</taxon>
        <taxon>Chaetocerotophycidae</taxon>
        <taxon>Leptocylindrales</taxon>
        <taxon>Leptocylindraceae</taxon>
        <taxon>Leptocylindrus</taxon>
    </lineage>
</organism>
<evidence type="ECO:0008006" key="2">
    <source>
        <dbReference type="Google" id="ProtNLM"/>
    </source>
</evidence>
<gene>
    <name evidence="1" type="ORF">LDAN0321_LOCUS19214</name>
</gene>
<reference evidence="1" key="1">
    <citation type="submission" date="2021-01" db="EMBL/GenBank/DDBJ databases">
        <authorList>
            <person name="Corre E."/>
            <person name="Pelletier E."/>
            <person name="Niang G."/>
            <person name="Scheremetjew M."/>
            <person name="Finn R."/>
            <person name="Kale V."/>
            <person name="Holt S."/>
            <person name="Cochrane G."/>
            <person name="Meng A."/>
            <person name="Brown T."/>
            <person name="Cohen L."/>
        </authorList>
    </citation>
    <scope>NUCLEOTIDE SEQUENCE</scope>
    <source>
        <strain evidence="1">B650</strain>
    </source>
</reference>